<dbReference type="PANTHER" id="PTHR45947">
    <property type="entry name" value="SULFOQUINOVOSYL TRANSFERASE SQD2"/>
    <property type="match status" value="1"/>
</dbReference>
<dbReference type="RefSeq" id="WP_193920309.1">
    <property type="nucleotide sequence ID" value="NZ_JADEWL010000032.1"/>
</dbReference>
<feature type="domain" description="Glycosyl transferase family 1" evidence="1">
    <location>
        <begin position="201"/>
        <end position="361"/>
    </location>
</feature>
<accession>A0A8J7K1U0</accession>
<dbReference type="Gene3D" id="3.40.50.2000">
    <property type="entry name" value="Glycogen Phosphorylase B"/>
    <property type="match status" value="2"/>
</dbReference>
<dbReference type="InterPro" id="IPR050194">
    <property type="entry name" value="Glycosyltransferase_grp1"/>
</dbReference>
<dbReference type="AlphaFoldDB" id="A0A8J7K1U0"/>
<evidence type="ECO:0000259" key="2">
    <source>
        <dbReference type="Pfam" id="PF13439"/>
    </source>
</evidence>
<dbReference type="Pfam" id="PF00534">
    <property type="entry name" value="Glycos_transf_1"/>
    <property type="match status" value="1"/>
</dbReference>
<dbReference type="EMBL" id="JADEWL010000032">
    <property type="protein sequence ID" value="MBE9213412.1"/>
    <property type="molecule type" value="Genomic_DNA"/>
</dbReference>
<dbReference type="SUPFAM" id="SSF53756">
    <property type="entry name" value="UDP-Glycosyltransferase/glycogen phosphorylase"/>
    <property type="match status" value="1"/>
</dbReference>
<evidence type="ECO:0000313" key="4">
    <source>
        <dbReference type="Proteomes" id="UP000620559"/>
    </source>
</evidence>
<sequence length="398" mass="44651">MNILIVTPYLGSNYGGPAKSVIELVRETGNQGVFVDVVTTNANTYENLSVPLNEWIYEKNYRIRYFACWNKNDLIISQSLNIWLFNHVIQYDLVHTNTIFAPLISFTHWSCQFHQIPYIITPRGMLEPWALSYKAHKKYLYYNLFEKLALQQASAIQVLASSEAEQVKSLGFQHSIVVPNGIHRHEFEVLTNPEMFYQKFPTTRNKNLILFLGRIDPKKGLDLLATAFAKVHNQFPQTHLIVAGPDSIDFLPTVQNYFKQAGCLNAVTFTGMLTGSIKQAALAAASLYVAPSYSEGFSMSVLEGMASGLPCVITTGCNFPEASTASSAHVVDINADAIANALINCLKNPQEAQIMGMKARQFIFQNYTWEQAAKKLLKTYTELTHKKSIQNNVSRGMT</sequence>
<feature type="domain" description="Glycosyltransferase subfamily 4-like N-terminal" evidence="2">
    <location>
        <begin position="14"/>
        <end position="183"/>
    </location>
</feature>
<reference evidence="3" key="1">
    <citation type="submission" date="2020-10" db="EMBL/GenBank/DDBJ databases">
        <authorList>
            <person name="Castelo-Branco R."/>
            <person name="Eusebio N."/>
            <person name="Adriana R."/>
            <person name="Vieira A."/>
            <person name="Brugerolle De Fraissinette N."/>
            <person name="Rezende De Castro R."/>
            <person name="Schneider M.P."/>
            <person name="Vasconcelos V."/>
            <person name="Leao P.N."/>
        </authorList>
    </citation>
    <scope>NUCLEOTIDE SEQUENCE</scope>
    <source>
        <strain evidence="3">LEGE 06105</strain>
    </source>
</reference>
<evidence type="ECO:0000313" key="3">
    <source>
        <dbReference type="EMBL" id="MBE9213412.1"/>
    </source>
</evidence>
<dbReference type="Proteomes" id="UP000620559">
    <property type="component" value="Unassembled WGS sequence"/>
</dbReference>
<keyword evidence="4" id="KW-1185">Reference proteome</keyword>
<dbReference type="InterPro" id="IPR028098">
    <property type="entry name" value="Glyco_trans_4-like_N"/>
</dbReference>
<dbReference type="Pfam" id="PF13439">
    <property type="entry name" value="Glyco_transf_4"/>
    <property type="match status" value="1"/>
</dbReference>
<protein>
    <submittedName>
        <fullName evidence="3">Glycosyltransferase</fullName>
    </submittedName>
</protein>
<dbReference type="GO" id="GO:0016757">
    <property type="term" value="F:glycosyltransferase activity"/>
    <property type="evidence" value="ECO:0007669"/>
    <property type="project" value="InterPro"/>
</dbReference>
<dbReference type="InterPro" id="IPR001296">
    <property type="entry name" value="Glyco_trans_1"/>
</dbReference>
<comment type="caution">
    <text evidence="3">The sequence shown here is derived from an EMBL/GenBank/DDBJ whole genome shotgun (WGS) entry which is preliminary data.</text>
</comment>
<proteinExistence type="predicted"/>
<dbReference type="PANTHER" id="PTHR45947:SF3">
    <property type="entry name" value="SULFOQUINOVOSYL TRANSFERASE SQD2"/>
    <property type="match status" value="1"/>
</dbReference>
<name>A0A8J7K1U0_9CYAN</name>
<gene>
    <name evidence="3" type="ORF">IQ247_12170</name>
</gene>
<evidence type="ECO:0000259" key="1">
    <source>
        <dbReference type="Pfam" id="PF00534"/>
    </source>
</evidence>
<organism evidence="3 4">
    <name type="scientific">Plectonema cf. radiosum LEGE 06105</name>
    <dbReference type="NCBI Taxonomy" id="945769"/>
    <lineage>
        <taxon>Bacteria</taxon>
        <taxon>Bacillati</taxon>
        <taxon>Cyanobacteriota</taxon>
        <taxon>Cyanophyceae</taxon>
        <taxon>Oscillatoriophycideae</taxon>
        <taxon>Oscillatoriales</taxon>
        <taxon>Microcoleaceae</taxon>
        <taxon>Plectonema</taxon>
    </lineage>
</organism>